<keyword evidence="3" id="KW-1185">Reference proteome</keyword>
<feature type="signal peptide" evidence="1">
    <location>
        <begin position="1"/>
        <end position="21"/>
    </location>
</feature>
<dbReference type="EMBL" id="JAOWKX010000011">
    <property type="protein sequence ID" value="MCV2886512.1"/>
    <property type="molecule type" value="Genomic_DNA"/>
</dbReference>
<dbReference type="Gene3D" id="3.40.190.10">
    <property type="entry name" value="Periplasmic binding protein-like II"/>
    <property type="match status" value="2"/>
</dbReference>
<evidence type="ECO:0000313" key="3">
    <source>
        <dbReference type="Proteomes" id="UP001652504"/>
    </source>
</evidence>
<sequence length="259" mass="29092">MKRFILCVLIAFWTSGLSVVAQDKAQTFIVGVEKIDYYPHYNFQHGSDKGYAWALLEAFAEAHNYKFVYQPLPVARLKRELTKGTVDFAYPDNAKWHHDESPHKAYSKPLTIAMGGTMVRKDWLPGTLDRFESLSVPRGFTPVKWLELAKNNKVTLVEVNDSRAALELVLKGRVTGADIEYHVAKNLLTIMNQADTLALAPSLPYDTVGFSLSSNQHPEVVESLSAFIESNPTFITHLKSRYGLQEPQDILKGKAAHSK</sequence>
<dbReference type="RefSeq" id="WP_263713794.1">
    <property type="nucleotide sequence ID" value="NZ_JAOWKX010000011.1"/>
</dbReference>
<evidence type="ECO:0000256" key="1">
    <source>
        <dbReference type="SAM" id="SignalP"/>
    </source>
</evidence>
<comment type="caution">
    <text evidence="2">The sequence shown here is derived from an EMBL/GenBank/DDBJ whole genome shotgun (WGS) entry which is preliminary data.</text>
</comment>
<name>A0ABT3ACW3_9ALTE</name>
<reference evidence="2 3" key="1">
    <citation type="submission" date="2022-10" db="EMBL/GenBank/DDBJ databases">
        <title>Aestuariibacter sp. AA17 isolated from Montipora capitata coral fragment.</title>
        <authorList>
            <person name="Emsley S.A."/>
            <person name="Pfannmuller K.M."/>
            <person name="Loughran R.M."/>
            <person name="Shlafstein M."/>
            <person name="Papke E."/>
            <person name="Saw J.H."/>
            <person name="Ushijima B."/>
            <person name="Videau P."/>
        </authorList>
    </citation>
    <scope>NUCLEOTIDE SEQUENCE [LARGE SCALE GENOMIC DNA]</scope>
    <source>
        <strain evidence="2 3">AA17</strain>
    </source>
</reference>
<organism evidence="2 3">
    <name type="scientific">Fluctibacter corallii</name>
    <dbReference type="NCBI Taxonomy" id="2984329"/>
    <lineage>
        <taxon>Bacteria</taxon>
        <taxon>Pseudomonadati</taxon>
        <taxon>Pseudomonadota</taxon>
        <taxon>Gammaproteobacteria</taxon>
        <taxon>Alteromonadales</taxon>
        <taxon>Alteromonadaceae</taxon>
        <taxon>Fluctibacter</taxon>
    </lineage>
</organism>
<evidence type="ECO:0000313" key="2">
    <source>
        <dbReference type="EMBL" id="MCV2886512.1"/>
    </source>
</evidence>
<feature type="chain" id="PRO_5046663695" evidence="1">
    <location>
        <begin position="22"/>
        <end position="259"/>
    </location>
</feature>
<dbReference type="SUPFAM" id="SSF53850">
    <property type="entry name" value="Periplasmic binding protein-like II"/>
    <property type="match status" value="1"/>
</dbReference>
<keyword evidence="1" id="KW-0732">Signal</keyword>
<proteinExistence type="predicted"/>
<dbReference type="Proteomes" id="UP001652504">
    <property type="component" value="Unassembled WGS sequence"/>
</dbReference>
<accession>A0ABT3ACW3</accession>
<gene>
    <name evidence="2" type="ORF">OE749_17585</name>
</gene>
<protein>
    <submittedName>
        <fullName evidence="2">Transporter substrate-binding domain-containing protein</fullName>
    </submittedName>
</protein>